<evidence type="ECO:0000313" key="2">
    <source>
        <dbReference type="EMBL" id="SIN95308.1"/>
    </source>
</evidence>
<dbReference type="OrthoDB" id="5379939at2"/>
<dbReference type="SUPFAM" id="SSF50156">
    <property type="entry name" value="PDZ domain-like"/>
    <property type="match status" value="1"/>
</dbReference>
<dbReference type="GO" id="GO:0008236">
    <property type="term" value="F:serine-type peptidase activity"/>
    <property type="evidence" value="ECO:0007669"/>
    <property type="project" value="InterPro"/>
</dbReference>
<dbReference type="Proteomes" id="UP000184782">
    <property type="component" value="Unassembled WGS sequence"/>
</dbReference>
<dbReference type="SUPFAM" id="SSF52096">
    <property type="entry name" value="ClpP/crotonase"/>
    <property type="match status" value="1"/>
</dbReference>
<dbReference type="Gene3D" id="2.30.42.10">
    <property type="match status" value="1"/>
</dbReference>
<evidence type="ECO:0000313" key="3">
    <source>
        <dbReference type="Proteomes" id="UP000184782"/>
    </source>
</evidence>
<dbReference type="EMBL" id="FSRQ01000001">
    <property type="protein sequence ID" value="SIN95308.1"/>
    <property type="molecule type" value="Genomic_DNA"/>
</dbReference>
<dbReference type="InterPro" id="IPR005151">
    <property type="entry name" value="Tail-specific_protease"/>
</dbReference>
<dbReference type="GO" id="GO:0006508">
    <property type="term" value="P:proteolysis"/>
    <property type="evidence" value="ECO:0007669"/>
    <property type="project" value="UniProtKB-KW"/>
</dbReference>
<dbReference type="InterPro" id="IPR036034">
    <property type="entry name" value="PDZ_sf"/>
</dbReference>
<feature type="domain" description="Tail specific protease" evidence="1">
    <location>
        <begin position="389"/>
        <end position="545"/>
    </location>
</feature>
<proteinExistence type="predicted"/>
<keyword evidence="3" id="KW-1185">Reference proteome</keyword>
<dbReference type="Gene3D" id="3.90.226.10">
    <property type="entry name" value="2-enoyl-CoA Hydratase, Chain A, domain 1"/>
    <property type="match status" value="1"/>
</dbReference>
<evidence type="ECO:0000259" key="1">
    <source>
        <dbReference type="Pfam" id="PF03572"/>
    </source>
</evidence>
<organism evidence="2 3">
    <name type="scientific">Chryseobacterium scophthalmum</name>
    <dbReference type="NCBI Taxonomy" id="59733"/>
    <lineage>
        <taxon>Bacteria</taxon>
        <taxon>Pseudomonadati</taxon>
        <taxon>Bacteroidota</taxon>
        <taxon>Flavobacteriia</taxon>
        <taxon>Flavobacteriales</taxon>
        <taxon>Weeksellaceae</taxon>
        <taxon>Chryseobacterium group</taxon>
        <taxon>Chryseobacterium</taxon>
    </lineage>
</organism>
<name>A0A1N6FJ58_9FLAO</name>
<accession>A0A1N6FJ58</accession>
<reference evidence="3" key="1">
    <citation type="submission" date="2016-12" db="EMBL/GenBank/DDBJ databases">
        <authorList>
            <person name="Varghese N."/>
            <person name="Submissions S."/>
        </authorList>
    </citation>
    <scope>NUCLEOTIDE SEQUENCE [LARGE SCALE GENOMIC DNA]</scope>
    <source>
        <strain evidence="3">DSM 16779</strain>
    </source>
</reference>
<dbReference type="STRING" id="59733.SAMN05421769_1348"/>
<dbReference type="RefSeq" id="WP_074229515.1">
    <property type="nucleotide sequence ID" value="NZ_FSRQ01000001.1"/>
</dbReference>
<dbReference type="Pfam" id="PF03572">
    <property type="entry name" value="Peptidase_S41"/>
    <property type="match status" value="1"/>
</dbReference>
<sequence>MKKTSVLLIFFLFHQYIFAQKDQYYDFIKTWNFIKYYHPDLASGKIDADSLFLVNVKNISSQDDFNSIVEKLTGKLNKKFTASAPSETSLDVFTKNQNLNWFQKNRKISSENKKVLNSIYNHRYNFEDLPKGKLVSDEKKYPFPKTENISIEYRLLALAKIQGVVDYLFPHKYIMDKGFEEYFKYSLNENSKVTSRKDFEIILAKLVSKMKDSHAFKFYRELNYRNDFLFNASYYSPFDYKIVDNYLLVTDIVFPEICTKANIKKGDHITEINGKKISQIIDEKSRLLSVSNREKLIFELSSYQNNLIWSDNSPQKLLKVKSGNKAFTTNIELVNTLDKIQVNVLSNYINNKNQKWATRELINKDIAYFNINNTLQFINDVDDDKIDKKMENIIIDASKKKAIVFDMRGYPDWGGFIFHYVYKYFSPSENYFYKYYAPNLKNIGTFVYLKDSYHYFPEIKDMKTMPYSGKVFIIVNPESRSASEWYTMSLQKIFPQSITIGQQTAGADGDVVKVNLPGNYLLEFTGNGIFYPGNSQTQQTGVRIDEMIKYKDQDFLDKKDLEFERVLNALK</sequence>
<keyword evidence="2" id="KW-0645">Protease</keyword>
<gene>
    <name evidence="2" type="ORF">SAMN05421769_1348</name>
</gene>
<dbReference type="InterPro" id="IPR029045">
    <property type="entry name" value="ClpP/crotonase-like_dom_sf"/>
</dbReference>
<keyword evidence="2" id="KW-0378">Hydrolase</keyword>
<dbReference type="AlphaFoldDB" id="A0A1N6FJ58"/>
<protein>
    <submittedName>
        <fullName evidence="2">C-terminal processing protease CtpA/Prc, contains a PDZ domain</fullName>
    </submittedName>
</protein>